<accession>A0ABT8CD51</accession>
<keyword evidence="1" id="KW-0472">Membrane</keyword>
<feature type="transmembrane region" description="Helical" evidence="1">
    <location>
        <begin position="467"/>
        <end position="490"/>
    </location>
</feature>
<protein>
    <submittedName>
        <fullName evidence="2">Lipopolysaccharide biosynthesis protein</fullName>
    </submittedName>
</protein>
<name>A0ABT8CD51_9BACT</name>
<keyword evidence="3" id="KW-1185">Reference proteome</keyword>
<gene>
    <name evidence="2" type="ORF">QWZ15_23110</name>
</gene>
<dbReference type="InterPro" id="IPR050445">
    <property type="entry name" value="Bact_polysacc_biosynth/exp"/>
</dbReference>
<keyword evidence="1" id="KW-0812">Transmembrane</keyword>
<keyword evidence="1" id="KW-1133">Transmembrane helix</keyword>
<dbReference type="PANTHER" id="PTHR32309">
    <property type="entry name" value="TYROSINE-PROTEIN KINASE"/>
    <property type="match status" value="1"/>
</dbReference>
<dbReference type="SUPFAM" id="SSF52540">
    <property type="entry name" value="P-loop containing nucleoside triphosphate hydrolases"/>
    <property type="match status" value="1"/>
</dbReference>
<dbReference type="PANTHER" id="PTHR32309:SF13">
    <property type="entry name" value="FERRIC ENTEROBACTIN TRANSPORT PROTEIN FEPE"/>
    <property type="match status" value="1"/>
</dbReference>
<dbReference type="Proteomes" id="UP001236663">
    <property type="component" value="Unassembled WGS sequence"/>
</dbReference>
<reference evidence="3" key="1">
    <citation type="journal article" date="2019" name="Int. J. Syst. Evol. Microbiol.">
        <title>The Global Catalogue of Microorganisms (GCM) 10K type strain sequencing project: providing services to taxonomists for standard genome sequencing and annotation.</title>
        <authorList>
            <consortium name="The Broad Institute Genomics Platform"/>
            <consortium name="The Broad Institute Genome Sequencing Center for Infectious Disease"/>
            <person name="Wu L."/>
            <person name="Ma J."/>
        </authorList>
    </citation>
    <scope>NUCLEOTIDE SEQUENCE [LARGE SCALE GENOMIC DNA]</scope>
    <source>
        <strain evidence="3">CECT 7706</strain>
    </source>
</reference>
<organism evidence="2 3">
    <name type="scientific">Cyclobacterium jeungdonense</name>
    <dbReference type="NCBI Taxonomy" id="708087"/>
    <lineage>
        <taxon>Bacteria</taxon>
        <taxon>Pseudomonadati</taxon>
        <taxon>Bacteroidota</taxon>
        <taxon>Cytophagia</taxon>
        <taxon>Cytophagales</taxon>
        <taxon>Cyclobacteriaceae</taxon>
        <taxon>Cyclobacterium</taxon>
    </lineage>
</organism>
<dbReference type="InterPro" id="IPR027417">
    <property type="entry name" value="P-loop_NTPase"/>
</dbReference>
<evidence type="ECO:0000313" key="3">
    <source>
        <dbReference type="Proteomes" id="UP001236663"/>
    </source>
</evidence>
<proteinExistence type="predicted"/>
<dbReference type="Gene3D" id="3.40.50.300">
    <property type="entry name" value="P-loop containing nucleotide triphosphate hydrolases"/>
    <property type="match status" value="1"/>
</dbReference>
<dbReference type="RefSeq" id="WP_163382812.1">
    <property type="nucleotide sequence ID" value="NZ_JAUFQS010000047.1"/>
</dbReference>
<evidence type="ECO:0000256" key="1">
    <source>
        <dbReference type="SAM" id="Phobius"/>
    </source>
</evidence>
<dbReference type="EMBL" id="JAUFQS010000047">
    <property type="protein sequence ID" value="MDN3690730.1"/>
    <property type="molecule type" value="Genomic_DNA"/>
</dbReference>
<comment type="caution">
    <text evidence="2">The sequence shown here is derived from an EMBL/GenBank/DDBJ whole genome shotgun (WGS) entry which is preliminary data.</text>
</comment>
<sequence>MSIKHLIRLLWKNKFRILIPPILVGLGVFFLTQNMPREYESKTIIFTDPNTNRGATDGGVIRMDFYTSNNLFDNLTLLVKSRETIEDAVLRLLAIHLSLSEAVPSIIQKESYRDLQNHIDPNLWKELSVPGNLEQTLARVRAHYQNIPDSPIEYILREHEHYSIRKVLERLYVGRKSSSDMMEISYRTNDPGICFHTLRLISEAFMERYSGMKEMENTNSISYFQNQLTIAQDKLREAEGNLKSFMTQNRILNYYEQGKYLDIAKLEHEQDEERSKRLLSGTRSNLDEIQEMFKNFDKRQVIIQKISSLQDKIVVRDMEIQGLLSQNSSAPKIERLTAEITNLKSQIEEASKELFQNSNTLQGIQRETLLEEWLRLKILFEQQKQSLDVMQNRKAYLSGKIEEFAPLGAELKKLERDVSVNEEQYLSILHGLNMAYLQKYDLEMSSSQKLIDEPYYPKTPLPSKRMLFILGGTLATGFLGFSLVILSFFLDRTIKSAPQAEKLTGLKVSGAWIDETVLSKAVKKDILFNRLRKQFYNNIGKHLPQQGKKIILFYSLKQGEGKTFLIQKLVEELMDQNRNMAYWGKPGDAALMPCDTLTYNHQMTIYDQEDRYWEDRIAQTEKEFILWELPNIEEVPLNYTLINQANVLVMVLDAERNWNSSDTRFHESLKEMIEIPHVVWLNNLKDDELEDVNGEIPRKRSFVRSKIKKILS</sequence>
<evidence type="ECO:0000313" key="2">
    <source>
        <dbReference type="EMBL" id="MDN3690730.1"/>
    </source>
</evidence>